<evidence type="ECO:0000313" key="13">
    <source>
        <dbReference type="Proteomes" id="UP000308196"/>
    </source>
</evidence>
<dbReference type="PANTHER" id="PTHR22600:SF57">
    <property type="entry name" value="BETA-N-ACETYLHEXOSAMINIDASE"/>
    <property type="match status" value="1"/>
</dbReference>
<evidence type="ECO:0000256" key="8">
    <source>
        <dbReference type="PIRSR" id="PIRSR625705-1"/>
    </source>
</evidence>
<accession>A0A4U9UQL3</accession>
<feature type="active site" description="Proton donor" evidence="8">
    <location>
        <position position="516"/>
    </location>
</feature>
<dbReference type="GO" id="GO:0030247">
    <property type="term" value="F:polysaccharide binding"/>
    <property type="evidence" value="ECO:0007669"/>
    <property type="project" value="InterPro"/>
</dbReference>
<dbReference type="GO" id="GO:0005975">
    <property type="term" value="P:carbohydrate metabolic process"/>
    <property type="evidence" value="ECO:0007669"/>
    <property type="project" value="InterPro"/>
</dbReference>
<evidence type="ECO:0000256" key="7">
    <source>
        <dbReference type="ARBA" id="ARBA00033000"/>
    </source>
</evidence>
<dbReference type="SUPFAM" id="SSF81296">
    <property type="entry name" value="E set domains"/>
    <property type="match status" value="1"/>
</dbReference>
<dbReference type="PANTHER" id="PTHR22600">
    <property type="entry name" value="BETA-HEXOSAMINIDASE"/>
    <property type="match status" value="1"/>
</dbReference>
<dbReference type="InterPro" id="IPR029018">
    <property type="entry name" value="Hex-like_dom2"/>
</dbReference>
<dbReference type="EC" id="3.2.1.52" evidence="3"/>
<dbReference type="SUPFAM" id="SSF51445">
    <property type="entry name" value="(Trans)glycosidases"/>
    <property type="match status" value="1"/>
</dbReference>
<dbReference type="InterPro" id="IPR014756">
    <property type="entry name" value="Ig_E-set"/>
</dbReference>
<dbReference type="GO" id="GO:0016020">
    <property type="term" value="C:membrane"/>
    <property type="evidence" value="ECO:0007669"/>
    <property type="project" value="TreeGrafter"/>
</dbReference>
<keyword evidence="5 12" id="KW-0326">Glycosidase</keyword>
<dbReference type="Proteomes" id="UP000308196">
    <property type="component" value="Chromosome"/>
</dbReference>
<dbReference type="Proteomes" id="UP001566204">
    <property type="component" value="Unassembled WGS sequence"/>
</dbReference>
<dbReference type="InterPro" id="IPR015883">
    <property type="entry name" value="Glyco_hydro_20_cat"/>
</dbReference>
<dbReference type="EMBL" id="LR590484">
    <property type="protein sequence ID" value="VTR35403.1"/>
    <property type="molecule type" value="Genomic_DNA"/>
</dbReference>
<reference evidence="11 14" key="2">
    <citation type="submission" date="2024-06" db="EMBL/GenBank/DDBJ databases">
        <title>Soil Sphingobacterium thalpophilum.</title>
        <authorList>
            <person name="Yang J."/>
            <person name="Li J."/>
        </authorList>
    </citation>
    <scope>NUCLEOTIDE SEQUENCE [LARGE SCALE GENOMIC DNA]</scope>
    <source>
        <strain evidence="11 14">22g91tb</strain>
    </source>
</reference>
<evidence type="ECO:0000256" key="1">
    <source>
        <dbReference type="ARBA" id="ARBA00001231"/>
    </source>
</evidence>
<comment type="catalytic activity">
    <reaction evidence="1">
        <text>Hydrolysis of terminal non-reducing N-acetyl-D-hexosamine residues in N-acetyl-beta-D-hexosaminides.</text>
        <dbReference type="EC" id="3.2.1.52"/>
    </reaction>
</comment>
<dbReference type="Gene3D" id="2.60.40.290">
    <property type="match status" value="1"/>
</dbReference>
<sequence>MTNLKKIKRPLLYAGLSMTLLGQGAFAQDRGSSADQLQVSWQVKEGQNIRKNPVSTLILKNKGKSNLQLNDWSLWFNFIRSIDPNAIDKRFAIAHRNGDLFELSFHRSNFILKPQDTVHIDFVTTGLVNYTDGPIGLYLKNNRSGKATDVVDYVASKTAPQSETEKVNYFAYKYDQNKLVDGVAAQPIIPMPASIQTDNTKKFTLKAGTKYFVDSGFAKEGAFLTDFLSRYTGIHLSNSREQESSIRIIKTKGLKPESYRLTIDAAGVRIEATDNAGAFYAIQSLKSLLNHQQWHKTAKSIALPHSRIEDSPRYGYRGFMLDAARNFHSKDEVLRILDLMATYKLNKFHFHFIDDEGWRLEIPSLPELTAVGANRSTDFESGKAIQPAYGSGAGTRSKQYYTVADYMEILRYAQARHIEVIPEVETPGHARAAIKAMRARYEHFMKNGNKQKAEEFLLDDAADKSVYNSAQNWNDNVMNPALPSTYHFLSTVVDEIKAIHDKAGVPLKIIDLGGDETPSGVWEKSPKVAAFMQQNNISNVLDVWPLYIAKINKLVQEKGLTMSGWEEMGMRNKGKGMEVNADLGTSGIQLNVWNNLPGQGQEDLAYRLANAGYKVVYTSAANNYLDMSWDRDFADPGHSWVGTVNLNKTYSFAPENFFINLRKDDTGKDLVKEAYTNKETLTARGRQNLLGIKGALWSEKVATDQRLEEMIFPRLIAIADRAWGPEQAWEKGDSFDEAAYRKAYTAFARKLGEDELRKLGLINGGYRYRMPKIGVKQENNQLLINTDYPEFKVYYTDNGSVPTAQSKQVDGSIPYQQGKKYQFKVFDTAGRSSDVIIY</sequence>
<dbReference type="InterPro" id="IPR015882">
    <property type="entry name" value="HEX_bac_N"/>
</dbReference>
<dbReference type="KEGG" id="stha:NCTC11429_01499"/>
<dbReference type="Gene3D" id="3.30.379.10">
    <property type="entry name" value="Chitobiase/beta-hexosaminidase domain 2-like"/>
    <property type="match status" value="1"/>
</dbReference>
<proteinExistence type="inferred from homology"/>
<gene>
    <name evidence="12" type="primary">chb</name>
    <name evidence="11" type="ORF">ABTW24_04880</name>
    <name evidence="12" type="ORF">NCTC11429_01499</name>
</gene>
<keyword evidence="4 12" id="KW-0378">Hydrolase</keyword>
<dbReference type="SUPFAM" id="SSF49384">
    <property type="entry name" value="Carbohydrate-binding domain"/>
    <property type="match status" value="1"/>
</dbReference>
<dbReference type="SUPFAM" id="SSF55545">
    <property type="entry name" value="beta-N-acetylhexosaminidase-like domain"/>
    <property type="match status" value="1"/>
</dbReference>
<evidence type="ECO:0000256" key="5">
    <source>
        <dbReference type="ARBA" id="ARBA00023295"/>
    </source>
</evidence>
<dbReference type="Pfam" id="PF13290">
    <property type="entry name" value="CHB_HEX_C_1"/>
    <property type="match status" value="1"/>
</dbReference>
<dbReference type="InterPro" id="IPR025705">
    <property type="entry name" value="Beta_hexosaminidase_sua/sub"/>
</dbReference>
<dbReference type="InterPro" id="IPR017853">
    <property type="entry name" value="GH"/>
</dbReference>
<dbReference type="SMART" id="SM01081">
    <property type="entry name" value="CHB_HEX"/>
    <property type="match status" value="1"/>
</dbReference>
<evidence type="ECO:0000256" key="6">
    <source>
        <dbReference type="ARBA" id="ARBA00030512"/>
    </source>
</evidence>
<dbReference type="InterPro" id="IPR059177">
    <property type="entry name" value="GH29D-like_dom"/>
</dbReference>
<dbReference type="GO" id="GO:0004563">
    <property type="term" value="F:beta-N-acetylhexosaminidase activity"/>
    <property type="evidence" value="ECO:0007669"/>
    <property type="project" value="UniProtKB-EC"/>
</dbReference>
<evidence type="ECO:0000256" key="9">
    <source>
        <dbReference type="SAM" id="SignalP"/>
    </source>
</evidence>
<dbReference type="InterPro" id="IPR012291">
    <property type="entry name" value="CBM2_carb-bd_dom_sf"/>
</dbReference>
<evidence type="ECO:0000256" key="4">
    <source>
        <dbReference type="ARBA" id="ARBA00022801"/>
    </source>
</evidence>
<dbReference type="RefSeq" id="WP_051606716.1">
    <property type="nucleotide sequence ID" value="NZ_JBEOQA010000001.1"/>
</dbReference>
<dbReference type="InterPro" id="IPR008965">
    <property type="entry name" value="CBM2/CBM3_carb-bd_dom_sf"/>
</dbReference>
<dbReference type="InterPro" id="IPR004866">
    <property type="entry name" value="CHB/HEX_N_dom"/>
</dbReference>
<evidence type="ECO:0000313" key="14">
    <source>
        <dbReference type="Proteomes" id="UP001566204"/>
    </source>
</evidence>
<dbReference type="AlphaFoldDB" id="A0A4U9UQL3"/>
<evidence type="ECO:0000259" key="10">
    <source>
        <dbReference type="SMART" id="SM01081"/>
    </source>
</evidence>
<keyword evidence="14" id="KW-1185">Reference proteome</keyword>
<dbReference type="STRING" id="1123265.GCA_000686625_01936"/>
<reference evidence="12 13" key="1">
    <citation type="submission" date="2019-05" db="EMBL/GenBank/DDBJ databases">
        <authorList>
            <consortium name="Pathogen Informatics"/>
        </authorList>
    </citation>
    <scope>NUCLEOTIDE SEQUENCE [LARGE SCALE GENOMIC DNA]</scope>
    <source>
        <strain evidence="12 13">NCTC11429</strain>
    </source>
</reference>
<feature type="signal peptide" evidence="9">
    <location>
        <begin position="1"/>
        <end position="27"/>
    </location>
</feature>
<evidence type="ECO:0000256" key="3">
    <source>
        <dbReference type="ARBA" id="ARBA00012663"/>
    </source>
</evidence>
<comment type="similarity">
    <text evidence="2">Belongs to the glycosyl hydrolase 20 family.</text>
</comment>
<dbReference type="Pfam" id="PF00728">
    <property type="entry name" value="Glyco_hydro_20"/>
    <property type="match status" value="1"/>
</dbReference>
<dbReference type="GO" id="GO:0030203">
    <property type="term" value="P:glycosaminoglycan metabolic process"/>
    <property type="evidence" value="ECO:0007669"/>
    <property type="project" value="TreeGrafter"/>
</dbReference>
<feature type="domain" description="Chitobiase/beta-hexosaminidases N-terminal" evidence="10">
    <location>
        <begin position="35"/>
        <end position="174"/>
    </location>
</feature>
<dbReference type="Pfam" id="PF02838">
    <property type="entry name" value="Glyco_hydro_20b"/>
    <property type="match status" value="1"/>
</dbReference>
<feature type="chain" id="PRO_5020930935" description="beta-N-acetylhexosaminidase" evidence="9">
    <location>
        <begin position="28"/>
        <end position="838"/>
    </location>
</feature>
<dbReference type="EMBL" id="JBEOQB010000001">
    <property type="protein sequence ID" value="MEZ0450923.1"/>
    <property type="molecule type" value="Genomic_DNA"/>
</dbReference>
<dbReference type="PRINTS" id="PR00738">
    <property type="entry name" value="GLHYDRLASE20"/>
</dbReference>
<dbReference type="GeneID" id="78462259"/>
<evidence type="ECO:0000313" key="12">
    <source>
        <dbReference type="EMBL" id="VTR35403.1"/>
    </source>
</evidence>
<name>A0A4U9UQL3_9SPHI</name>
<evidence type="ECO:0000313" key="11">
    <source>
        <dbReference type="EMBL" id="MEZ0450923.1"/>
    </source>
</evidence>
<dbReference type="Gene3D" id="3.20.20.80">
    <property type="entry name" value="Glycosidases"/>
    <property type="match status" value="1"/>
</dbReference>
<evidence type="ECO:0000256" key="2">
    <source>
        <dbReference type="ARBA" id="ARBA00006285"/>
    </source>
</evidence>
<protein>
    <recommendedName>
        <fullName evidence="3">beta-N-acetylhexosaminidase</fullName>
        <ecNumber evidence="3">3.2.1.52</ecNumber>
    </recommendedName>
    <alternativeName>
        <fullName evidence="6">Beta-N-acetylhexosaminidase</fullName>
    </alternativeName>
    <alternativeName>
        <fullName evidence="7">N-acetyl-beta-glucosaminidase</fullName>
    </alternativeName>
</protein>
<organism evidence="12 13">
    <name type="scientific">Sphingobacterium thalpophilum</name>
    <dbReference type="NCBI Taxonomy" id="259"/>
    <lineage>
        <taxon>Bacteria</taxon>
        <taxon>Pseudomonadati</taxon>
        <taxon>Bacteroidota</taxon>
        <taxon>Sphingobacteriia</taxon>
        <taxon>Sphingobacteriales</taxon>
        <taxon>Sphingobacteriaceae</taxon>
        <taxon>Sphingobacterium</taxon>
    </lineage>
</organism>
<keyword evidence="9" id="KW-0732">Signal</keyword>